<keyword evidence="4" id="KW-1185">Reference proteome</keyword>
<feature type="compositionally biased region" description="Acidic residues" evidence="1">
    <location>
        <begin position="145"/>
        <end position="154"/>
    </location>
</feature>
<evidence type="ECO:0000313" key="3">
    <source>
        <dbReference type="EMBL" id="KZT67336.1"/>
    </source>
</evidence>
<dbReference type="Proteomes" id="UP000076727">
    <property type="component" value="Unassembled WGS sequence"/>
</dbReference>
<dbReference type="Pfam" id="PF24016">
    <property type="entry name" value="DUF7330"/>
    <property type="match status" value="1"/>
</dbReference>
<feature type="compositionally biased region" description="Low complexity" evidence="1">
    <location>
        <begin position="39"/>
        <end position="52"/>
    </location>
</feature>
<feature type="region of interest" description="Disordered" evidence="1">
    <location>
        <begin position="1"/>
        <end position="86"/>
    </location>
</feature>
<name>A0A165NSZ9_9APHY</name>
<sequence>MIIDEQTPSGKNWEKYQHGLNIQNPDADDPPPYEEVVGASAFIAPAPSSSSSQLQDTRPAANPQSPPSQSARTATPPVAAPVPLFRPPHEKTVNFLSLYSRSDAIVGTYLVDPRLKHPLSQNRQNRSVERAHARNVRDVFGSVPGEEDGNESDESDRRGWLRRRSLRRPEVNAAFRTRQGNIRVILSIVELDAAPQASQASQQGERKVRGRVMLSSRQGRIEAKLTNIHLNRCVDLDVSTRDGNITVFLPPSYDGVVAFRTRRGQSGITFLPAFAAHAGIIRGSDHDILVSLSPRTAHTEVSVPQEGEDYCIIGTRDGKITVGLHGQDEEESAASQSSGLADLVGVLVGTGAKQLGSIMQTGTNAGMRALDATMQATASARESALQAREYAVGNGNRARWSALQARDYAMDSANRARASAIQGTRQARGILQGKSLTFGKT</sequence>
<feature type="region of interest" description="Disordered" evidence="1">
    <location>
        <begin position="120"/>
        <end position="158"/>
    </location>
</feature>
<feature type="compositionally biased region" description="Basic and acidic residues" evidence="1">
    <location>
        <begin position="126"/>
        <end position="137"/>
    </location>
</feature>
<reference evidence="3 4" key="1">
    <citation type="journal article" date="2016" name="Mol. Biol. Evol.">
        <title>Comparative Genomics of Early-Diverging Mushroom-Forming Fungi Provides Insights into the Origins of Lignocellulose Decay Capabilities.</title>
        <authorList>
            <person name="Nagy L.G."/>
            <person name="Riley R."/>
            <person name="Tritt A."/>
            <person name="Adam C."/>
            <person name="Daum C."/>
            <person name="Floudas D."/>
            <person name="Sun H."/>
            <person name="Yadav J.S."/>
            <person name="Pangilinan J."/>
            <person name="Larsson K.H."/>
            <person name="Matsuura K."/>
            <person name="Barry K."/>
            <person name="Labutti K."/>
            <person name="Kuo R."/>
            <person name="Ohm R.A."/>
            <person name="Bhattacharya S.S."/>
            <person name="Shirouzu T."/>
            <person name="Yoshinaga Y."/>
            <person name="Martin F.M."/>
            <person name="Grigoriev I.V."/>
            <person name="Hibbett D.S."/>
        </authorList>
    </citation>
    <scope>NUCLEOTIDE SEQUENCE [LARGE SCALE GENOMIC DNA]</scope>
    <source>
        <strain evidence="3 4">L-15889</strain>
    </source>
</reference>
<evidence type="ECO:0000259" key="2">
    <source>
        <dbReference type="Pfam" id="PF24016"/>
    </source>
</evidence>
<protein>
    <recommendedName>
        <fullName evidence="2">DUF7330 domain-containing protein</fullName>
    </recommendedName>
</protein>
<dbReference type="EMBL" id="KV429077">
    <property type="protein sequence ID" value="KZT67336.1"/>
    <property type="molecule type" value="Genomic_DNA"/>
</dbReference>
<feature type="compositionally biased region" description="Polar residues" evidence="1">
    <location>
        <begin position="1"/>
        <end position="10"/>
    </location>
</feature>
<accession>A0A165NSZ9</accession>
<dbReference type="AlphaFoldDB" id="A0A165NSZ9"/>
<evidence type="ECO:0000256" key="1">
    <source>
        <dbReference type="SAM" id="MobiDB-lite"/>
    </source>
</evidence>
<proteinExistence type="predicted"/>
<feature type="domain" description="DUF7330" evidence="2">
    <location>
        <begin position="172"/>
        <end position="278"/>
    </location>
</feature>
<organism evidence="3 4">
    <name type="scientific">Daedalea quercina L-15889</name>
    <dbReference type="NCBI Taxonomy" id="1314783"/>
    <lineage>
        <taxon>Eukaryota</taxon>
        <taxon>Fungi</taxon>
        <taxon>Dikarya</taxon>
        <taxon>Basidiomycota</taxon>
        <taxon>Agaricomycotina</taxon>
        <taxon>Agaricomycetes</taxon>
        <taxon>Polyporales</taxon>
        <taxon>Fomitopsis</taxon>
    </lineage>
</organism>
<feature type="compositionally biased region" description="Low complexity" evidence="1">
    <location>
        <begin position="59"/>
        <end position="77"/>
    </location>
</feature>
<dbReference type="InterPro" id="IPR055754">
    <property type="entry name" value="DUF7330"/>
</dbReference>
<dbReference type="OrthoDB" id="2593559at2759"/>
<evidence type="ECO:0000313" key="4">
    <source>
        <dbReference type="Proteomes" id="UP000076727"/>
    </source>
</evidence>
<gene>
    <name evidence="3" type="ORF">DAEQUDRAFT_729187</name>
</gene>